<evidence type="ECO:0000313" key="3">
    <source>
        <dbReference type="Proteomes" id="UP000436088"/>
    </source>
</evidence>
<accession>A0A6A3CW34</accession>
<feature type="region of interest" description="Disordered" evidence="1">
    <location>
        <begin position="134"/>
        <end position="169"/>
    </location>
</feature>
<feature type="compositionally biased region" description="Polar residues" evidence="1">
    <location>
        <begin position="160"/>
        <end position="169"/>
    </location>
</feature>
<dbReference type="GO" id="GO:0036258">
    <property type="term" value="P:multivesicular body assembly"/>
    <property type="evidence" value="ECO:0007669"/>
    <property type="project" value="InterPro"/>
</dbReference>
<protein>
    <submittedName>
        <fullName evidence="2">Uncharacterized protein</fullName>
    </submittedName>
</protein>
<dbReference type="Proteomes" id="UP000436088">
    <property type="component" value="Unassembled WGS sequence"/>
</dbReference>
<dbReference type="InterPro" id="IPR045893">
    <property type="entry name" value="FREE1"/>
</dbReference>
<reference evidence="2" key="1">
    <citation type="submission" date="2019-09" db="EMBL/GenBank/DDBJ databases">
        <title>Draft genome information of white flower Hibiscus syriacus.</title>
        <authorList>
            <person name="Kim Y.-M."/>
        </authorList>
    </citation>
    <scope>NUCLEOTIDE SEQUENCE [LARGE SCALE GENOMIC DNA]</scope>
    <source>
        <strain evidence="2">YM2019G1</strain>
    </source>
</reference>
<keyword evidence="3" id="KW-1185">Reference proteome</keyword>
<sequence length="169" mass="17889">MASGYGQPPPKSIIDTLNPSYYSAAYGQVRPSAPSVPPASEYENSYDNSVKFDHGGGSYLDEKFGGGYNSSIPDMGSDFYGKQSVSYSRYGDGAGYDDGVYAYKGGQVEPYGARGTAPNSSTYVQFDDYGRPINFPSGKDSSSVPDSASAKMVKAVPKAETQQDVKSGV</sequence>
<dbReference type="GO" id="GO:0070676">
    <property type="term" value="P:intralumenal vesicle formation"/>
    <property type="evidence" value="ECO:0007669"/>
    <property type="project" value="TreeGrafter"/>
</dbReference>
<dbReference type="GO" id="GO:0043130">
    <property type="term" value="F:ubiquitin binding"/>
    <property type="evidence" value="ECO:0007669"/>
    <property type="project" value="InterPro"/>
</dbReference>
<evidence type="ECO:0000256" key="1">
    <source>
        <dbReference type="SAM" id="MobiDB-lite"/>
    </source>
</evidence>
<dbReference type="AlphaFoldDB" id="A0A6A3CW34"/>
<dbReference type="PANTHER" id="PTHR46977">
    <property type="entry name" value="PROTEIN FREE1"/>
    <property type="match status" value="1"/>
</dbReference>
<gene>
    <name evidence="2" type="ORF">F3Y22_tig00002840pilonHSYRG01239</name>
</gene>
<proteinExistence type="predicted"/>
<dbReference type="GO" id="GO:0000813">
    <property type="term" value="C:ESCRT I complex"/>
    <property type="evidence" value="ECO:0007669"/>
    <property type="project" value="TreeGrafter"/>
</dbReference>
<organism evidence="2 3">
    <name type="scientific">Hibiscus syriacus</name>
    <name type="common">Rose of Sharon</name>
    <dbReference type="NCBI Taxonomy" id="106335"/>
    <lineage>
        <taxon>Eukaryota</taxon>
        <taxon>Viridiplantae</taxon>
        <taxon>Streptophyta</taxon>
        <taxon>Embryophyta</taxon>
        <taxon>Tracheophyta</taxon>
        <taxon>Spermatophyta</taxon>
        <taxon>Magnoliopsida</taxon>
        <taxon>eudicotyledons</taxon>
        <taxon>Gunneridae</taxon>
        <taxon>Pentapetalae</taxon>
        <taxon>rosids</taxon>
        <taxon>malvids</taxon>
        <taxon>Malvales</taxon>
        <taxon>Malvaceae</taxon>
        <taxon>Malvoideae</taxon>
        <taxon>Hibiscus</taxon>
    </lineage>
</organism>
<comment type="caution">
    <text evidence="2">The sequence shown here is derived from an EMBL/GenBank/DDBJ whole genome shotgun (WGS) entry which is preliminary data.</text>
</comment>
<dbReference type="PANTHER" id="PTHR46977:SF1">
    <property type="entry name" value="PROTEIN FREE1"/>
    <property type="match status" value="1"/>
</dbReference>
<evidence type="ECO:0000313" key="2">
    <source>
        <dbReference type="EMBL" id="KAE8731401.1"/>
    </source>
</evidence>
<dbReference type="GO" id="GO:0031902">
    <property type="term" value="C:late endosome membrane"/>
    <property type="evidence" value="ECO:0007669"/>
    <property type="project" value="TreeGrafter"/>
</dbReference>
<name>A0A6A3CW34_HIBSY</name>
<dbReference type="EMBL" id="VEPZ02000196">
    <property type="protein sequence ID" value="KAE8731401.1"/>
    <property type="molecule type" value="Genomic_DNA"/>
</dbReference>